<dbReference type="GO" id="GO:0005669">
    <property type="term" value="C:transcription factor TFIID complex"/>
    <property type="evidence" value="ECO:0007669"/>
    <property type="project" value="TreeGrafter"/>
</dbReference>
<dbReference type="PROSITE" id="PS50294">
    <property type="entry name" value="WD_REPEATS_REGION"/>
    <property type="match status" value="4"/>
</dbReference>
<dbReference type="CDD" id="cd08044">
    <property type="entry name" value="TAF5_NTD2"/>
    <property type="match status" value="1"/>
</dbReference>
<evidence type="ECO:0000256" key="2">
    <source>
        <dbReference type="ARBA" id="ARBA00009435"/>
    </source>
</evidence>
<evidence type="ECO:0000259" key="10">
    <source>
        <dbReference type="Pfam" id="PF04494"/>
    </source>
</evidence>
<dbReference type="InterPro" id="IPR037264">
    <property type="entry name" value="TFIID_NTD2_sf"/>
</dbReference>
<organism evidence="11">
    <name type="scientific">Hirondellea gigas</name>
    <dbReference type="NCBI Taxonomy" id="1518452"/>
    <lineage>
        <taxon>Eukaryota</taxon>
        <taxon>Metazoa</taxon>
        <taxon>Ecdysozoa</taxon>
        <taxon>Arthropoda</taxon>
        <taxon>Crustacea</taxon>
        <taxon>Multicrustacea</taxon>
        <taxon>Malacostraca</taxon>
        <taxon>Eumalacostraca</taxon>
        <taxon>Peracarida</taxon>
        <taxon>Amphipoda</taxon>
        <taxon>Amphilochidea</taxon>
        <taxon>Lysianassida</taxon>
        <taxon>Lysianassidira</taxon>
        <taxon>Lysianassoidea</taxon>
        <taxon>Lysianassidae</taxon>
        <taxon>Hirondellea</taxon>
    </lineage>
</organism>
<accession>A0A6A7FVJ6</accession>
<dbReference type="InterPro" id="IPR001680">
    <property type="entry name" value="WD40_rpt"/>
</dbReference>
<dbReference type="PRINTS" id="PR00320">
    <property type="entry name" value="GPROTEINBRPT"/>
</dbReference>
<keyword evidence="5" id="KW-0805">Transcription regulation</keyword>
<dbReference type="Pfam" id="PF00400">
    <property type="entry name" value="WD40"/>
    <property type="match status" value="5"/>
</dbReference>
<dbReference type="Gene3D" id="1.25.40.500">
    <property type="entry name" value="TFIID subunit TAF5, NTD2 domain"/>
    <property type="match status" value="1"/>
</dbReference>
<dbReference type="InterPro" id="IPR020472">
    <property type="entry name" value="WD40_PAC1"/>
</dbReference>
<comment type="subcellular location">
    <subcellularLocation>
        <location evidence="1">Nucleus</location>
    </subcellularLocation>
</comment>
<comment type="similarity">
    <text evidence="2">Belongs to the WD repeat TAF5 family.</text>
</comment>
<evidence type="ECO:0000256" key="3">
    <source>
        <dbReference type="ARBA" id="ARBA00022574"/>
    </source>
</evidence>
<dbReference type="EMBL" id="IACT01003289">
    <property type="protein sequence ID" value="LAC22537.1"/>
    <property type="molecule type" value="mRNA"/>
</dbReference>
<dbReference type="PANTHER" id="PTHR19879:SF7">
    <property type="entry name" value="PROTEASOMAL ATPASE-ASSOCIATED FACTOR 1"/>
    <property type="match status" value="1"/>
</dbReference>
<dbReference type="Pfam" id="PF04494">
    <property type="entry name" value="TFIID_NTD2"/>
    <property type="match status" value="1"/>
</dbReference>
<dbReference type="AlphaFoldDB" id="A0A6A7FVJ6"/>
<dbReference type="SUPFAM" id="SSF160897">
    <property type="entry name" value="Taf5 N-terminal domain-like"/>
    <property type="match status" value="1"/>
</dbReference>
<sequence>MKKDKSEKIFNSLHEYLKKRNYDFQASSNIGLASEQASGIFSLMDSHSPNSYGFSATSANLLHVEHQFARLKSWMMEASEPCRSELSQLLFPLFVHIYLELGASNGKHAANAFFNRNYQVFRVNRDYEQTLRQLITTSATGDSNLPLIRSLRSGKYQVKLSDSNTLHYLLRYLKNSNNPTIVQILNRYIEIELDDGFVPSSVFSDLDKLSSTDDASGVGRSSCATSEDCSAEELASVDSVINNVRGLQHPGLSLALYTVVNAYNGICNATTSPNVEMLACAFEDSIIKIWSLTPHFPHSAGAGVGKSHTVLSCDDSRLDDPVMEEEKQAAGDGEEGATGYSQSSSASSPSSIRQRKQTTGGEVWTLRGHTGTVYDLAFTVDSTHLVSASEDTYMRLWDVTVGECVAKYTGHNYPVFRVECSPHNVHVATGSYDLSARLWGLEYLHPLRVFAGHTASVSSLAFHPNCSYLATGSWDNSVRLWQVTDANVARILLHHTAPVTSLAFAPHGKYLASGSEDGSVVLWDLAEGKVLADLSHLTTSDLPLLLPSTVSQPEGIVELSWSSDSKLLIVGSIDGTVRTIGVNPAQDESSNRSCGTANNSNGTAAGVLEGTEVHSVACGGSSTGGDVTLLHATLTRHNYIAAVLAQQPDR</sequence>
<feature type="domain" description="TFIID subunit TAF5 NTD2" evidence="10">
    <location>
        <begin position="63"/>
        <end position="189"/>
    </location>
</feature>
<evidence type="ECO:0000256" key="5">
    <source>
        <dbReference type="ARBA" id="ARBA00023015"/>
    </source>
</evidence>
<dbReference type="PROSITE" id="PS50082">
    <property type="entry name" value="WD_REPEATS_2"/>
    <property type="match status" value="4"/>
</dbReference>
<name>A0A6A7FVJ6_9CRUS</name>
<dbReference type="InterPro" id="IPR007582">
    <property type="entry name" value="TFIID_NTD2"/>
</dbReference>
<keyword evidence="6" id="KW-0804">Transcription</keyword>
<dbReference type="PROSITE" id="PS00678">
    <property type="entry name" value="WD_REPEATS_1"/>
    <property type="match status" value="2"/>
</dbReference>
<reference evidence="11" key="1">
    <citation type="submission" date="2017-11" db="EMBL/GenBank/DDBJ databases">
        <title>The sensing device of the deep-sea amphipod.</title>
        <authorList>
            <person name="Kobayashi H."/>
            <person name="Nagahama T."/>
            <person name="Arai W."/>
            <person name="Sasagawa Y."/>
            <person name="Umeda M."/>
            <person name="Hayashi T."/>
            <person name="Nikaido I."/>
            <person name="Watanabe H."/>
            <person name="Oguri K."/>
            <person name="Kitazato H."/>
            <person name="Fujioka K."/>
            <person name="Kido Y."/>
            <person name="Takami H."/>
        </authorList>
    </citation>
    <scope>NUCLEOTIDE SEQUENCE</scope>
    <source>
        <tissue evidence="11">Whole body</tissue>
    </source>
</reference>
<dbReference type="SMART" id="SM00320">
    <property type="entry name" value="WD40"/>
    <property type="match status" value="6"/>
</dbReference>
<feature type="region of interest" description="Disordered" evidence="9">
    <location>
        <begin position="323"/>
        <end position="360"/>
    </location>
</feature>
<evidence type="ECO:0000256" key="4">
    <source>
        <dbReference type="ARBA" id="ARBA00022737"/>
    </source>
</evidence>
<keyword evidence="4" id="KW-0677">Repeat</keyword>
<evidence type="ECO:0000256" key="1">
    <source>
        <dbReference type="ARBA" id="ARBA00004123"/>
    </source>
</evidence>
<dbReference type="PANTHER" id="PTHR19879">
    <property type="entry name" value="TRANSCRIPTION INITIATION FACTOR TFIID"/>
    <property type="match status" value="1"/>
</dbReference>
<dbReference type="Gene3D" id="2.130.10.10">
    <property type="entry name" value="YVTN repeat-like/Quinoprotein amine dehydrogenase"/>
    <property type="match status" value="2"/>
</dbReference>
<evidence type="ECO:0000256" key="7">
    <source>
        <dbReference type="ARBA" id="ARBA00023242"/>
    </source>
</evidence>
<protein>
    <submittedName>
        <fullName evidence="11">TAF5-like RNA polymerase II p300/CBP-associated factor-associated factor 65 kDa subunit 5L</fullName>
    </submittedName>
</protein>
<evidence type="ECO:0000256" key="9">
    <source>
        <dbReference type="SAM" id="MobiDB-lite"/>
    </source>
</evidence>
<evidence type="ECO:0000256" key="6">
    <source>
        <dbReference type="ARBA" id="ARBA00023163"/>
    </source>
</evidence>
<feature type="repeat" description="WD" evidence="8">
    <location>
        <begin position="450"/>
        <end position="491"/>
    </location>
</feature>
<evidence type="ECO:0000313" key="11">
    <source>
        <dbReference type="EMBL" id="LAC22537.1"/>
    </source>
</evidence>
<dbReference type="GO" id="GO:0016251">
    <property type="term" value="F:RNA polymerase II general transcription initiation factor activity"/>
    <property type="evidence" value="ECO:0007669"/>
    <property type="project" value="TreeGrafter"/>
</dbReference>
<evidence type="ECO:0000256" key="8">
    <source>
        <dbReference type="PROSITE-ProRule" id="PRU00221"/>
    </source>
</evidence>
<dbReference type="InterPro" id="IPR019775">
    <property type="entry name" value="WD40_repeat_CS"/>
</dbReference>
<keyword evidence="3 8" id="KW-0853">WD repeat</keyword>
<dbReference type="GO" id="GO:0006367">
    <property type="term" value="P:transcription initiation at RNA polymerase II promoter"/>
    <property type="evidence" value="ECO:0007669"/>
    <property type="project" value="TreeGrafter"/>
</dbReference>
<dbReference type="SUPFAM" id="SSF50978">
    <property type="entry name" value="WD40 repeat-like"/>
    <property type="match status" value="1"/>
</dbReference>
<feature type="compositionally biased region" description="Low complexity" evidence="9">
    <location>
        <begin position="341"/>
        <end position="351"/>
    </location>
</feature>
<feature type="repeat" description="WD" evidence="8">
    <location>
        <begin position="366"/>
        <end position="407"/>
    </location>
</feature>
<feature type="repeat" description="WD" evidence="8">
    <location>
        <begin position="408"/>
        <end position="442"/>
    </location>
</feature>
<keyword evidence="7" id="KW-0539">Nucleus</keyword>
<dbReference type="CDD" id="cd00200">
    <property type="entry name" value="WD40"/>
    <property type="match status" value="1"/>
</dbReference>
<dbReference type="InterPro" id="IPR015943">
    <property type="entry name" value="WD40/YVTN_repeat-like_dom_sf"/>
</dbReference>
<feature type="repeat" description="WD" evidence="8">
    <location>
        <begin position="492"/>
        <end position="533"/>
    </location>
</feature>
<dbReference type="InterPro" id="IPR036322">
    <property type="entry name" value="WD40_repeat_dom_sf"/>
</dbReference>
<proteinExistence type="evidence at transcript level"/>